<evidence type="ECO:0000313" key="1">
    <source>
        <dbReference type="EMBL" id="AZE51634.1"/>
    </source>
</evidence>
<name>A0A3G7TWX8_9PSED</name>
<sequence>MHFSPINRACAPLSILGKVALHRSLRGLRCPAGPDLVVDALPKGSLPRSALSGALYQRTPLSDP</sequence>
<reference evidence="1 2" key="1">
    <citation type="submission" date="2018-03" db="EMBL/GenBank/DDBJ databases">
        <title>Diversity of phytobeneficial traits revealed by whole-genome analysis of worldwide-isolated phenazine-producing Pseudomonas spp.</title>
        <authorList>
            <person name="Biessy A."/>
            <person name="Novinscak A."/>
            <person name="Blom J."/>
            <person name="Leger G."/>
            <person name="Thomashow L.S."/>
            <person name="Cazorla F.M."/>
            <person name="Josic D."/>
            <person name="Filion M."/>
        </authorList>
    </citation>
    <scope>NUCLEOTIDE SEQUENCE [LARGE SCALE GENOMIC DNA]</scope>
    <source>
        <strain evidence="1 2">B25</strain>
    </source>
</reference>
<organism evidence="1 2">
    <name type="scientific">Pseudomonas chlororaphis</name>
    <dbReference type="NCBI Taxonomy" id="587753"/>
    <lineage>
        <taxon>Bacteria</taxon>
        <taxon>Pseudomonadati</taxon>
        <taxon>Pseudomonadota</taxon>
        <taxon>Gammaproteobacteria</taxon>
        <taxon>Pseudomonadales</taxon>
        <taxon>Pseudomonadaceae</taxon>
        <taxon>Pseudomonas</taxon>
    </lineage>
</organism>
<accession>A0A3G7TWX8</accession>
<dbReference type="Proteomes" id="UP000268048">
    <property type="component" value="Chromosome"/>
</dbReference>
<protein>
    <submittedName>
        <fullName evidence="1">Uncharacterized protein</fullName>
    </submittedName>
</protein>
<dbReference type="AlphaFoldDB" id="A0A3G7TWX8"/>
<proteinExistence type="predicted"/>
<gene>
    <name evidence="1" type="ORF">C4K04_6006</name>
</gene>
<evidence type="ECO:0000313" key="2">
    <source>
        <dbReference type="Proteomes" id="UP000268048"/>
    </source>
</evidence>
<dbReference type="EMBL" id="CP027753">
    <property type="protein sequence ID" value="AZE51634.1"/>
    <property type="molecule type" value="Genomic_DNA"/>
</dbReference>